<organism evidence="2">
    <name type="scientific">hydrothermal vent metagenome</name>
    <dbReference type="NCBI Taxonomy" id="652676"/>
    <lineage>
        <taxon>unclassified sequences</taxon>
        <taxon>metagenomes</taxon>
        <taxon>ecological metagenomes</taxon>
    </lineage>
</organism>
<dbReference type="NCBIfam" id="TIGR01300">
    <property type="entry name" value="CPA3_mnhG_phaG"/>
    <property type="match status" value="1"/>
</dbReference>
<dbReference type="PANTHER" id="PTHR34703:SF1">
    <property type="entry name" value="ANTIPORTER SUBUNIT MNHG2-RELATED"/>
    <property type="match status" value="1"/>
</dbReference>
<keyword evidence="1" id="KW-0812">Transmembrane</keyword>
<dbReference type="AlphaFoldDB" id="A0A3B0RYF8"/>
<protein>
    <submittedName>
        <fullName evidence="2">Na(+) H(+) antiporter subunit G</fullName>
    </submittedName>
</protein>
<gene>
    <name evidence="2" type="ORF">MNBD_ALPHA02-53</name>
</gene>
<keyword evidence="1" id="KW-1133">Transmembrane helix</keyword>
<evidence type="ECO:0000256" key="1">
    <source>
        <dbReference type="SAM" id="Phobius"/>
    </source>
</evidence>
<dbReference type="GO" id="GO:0015385">
    <property type="term" value="F:sodium:proton antiporter activity"/>
    <property type="evidence" value="ECO:0007669"/>
    <property type="project" value="TreeGrafter"/>
</dbReference>
<reference evidence="2" key="1">
    <citation type="submission" date="2018-06" db="EMBL/GenBank/DDBJ databases">
        <authorList>
            <person name="Zhirakovskaya E."/>
        </authorList>
    </citation>
    <scope>NUCLEOTIDE SEQUENCE</scope>
</reference>
<dbReference type="EMBL" id="UOED01000032">
    <property type="protein sequence ID" value="VAV88355.1"/>
    <property type="molecule type" value="Genomic_DNA"/>
</dbReference>
<dbReference type="PANTHER" id="PTHR34703">
    <property type="entry name" value="ANTIPORTER SUBUNIT MNHG2-RELATED"/>
    <property type="match status" value="1"/>
</dbReference>
<dbReference type="InterPro" id="IPR005133">
    <property type="entry name" value="PhaG_MnhG_YufB"/>
</dbReference>
<evidence type="ECO:0000313" key="2">
    <source>
        <dbReference type="EMBL" id="VAV88355.1"/>
    </source>
</evidence>
<keyword evidence="1" id="KW-0472">Membrane</keyword>
<dbReference type="Pfam" id="PF03334">
    <property type="entry name" value="PhaG_MnhG_YufB"/>
    <property type="match status" value="1"/>
</dbReference>
<feature type="transmembrane region" description="Helical" evidence="1">
    <location>
        <begin position="70"/>
        <end position="88"/>
    </location>
</feature>
<accession>A0A3B0RYF8</accession>
<feature type="transmembrane region" description="Helical" evidence="1">
    <location>
        <begin position="39"/>
        <end position="58"/>
    </location>
</feature>
<name>A0A3B0RYF8_9ZZZZ</name>
<proteinExistence type="predicted"/>
<sequence length="114" mass="12080">MMDLVLNISSALCLLAGSFLCLSGGVGIIRFPDFYTRMHAAGVTDTLAASMILIGLMLQNPDALVISKLVMILLMTLFISPTASHAIAKAAMDSGFLPLLDKEEDKKGVPTSHS</sequence>